<dbReference type="RefSeq" id="WP_344827958.1">
    <property type="nucleotide sequence ID" value="NZ_BAABEZ010000024.1"/>
</dbReference>
<reference evidence="3" key="1">
    <citation type="journal article" date="2019" name="Int. J. Syst. Evol. Microbiol.">
        <title>The Global Catalogue of Microorganisms (GCM) 10K type strain sequencing project: providing services to taxonomists for standard genome sequencing and annotation.</title>
        <authorList>
            <consortium name="The Broad Institute Genomics Platform"/>
            <consortium name="The Broad Institute Genome Sequencing Center for Infectious Disease"/>
            <person name="Wu L."/>
            <person name="Ma J."/>
        </authorList>
    </citation>
    <scope>NUCLEOTIDE SEQUENCE [LARGE SCALE GENOMIC DNA]</scope>
    <source>
        <strain evidence="3">JCM 31921</strain>
    </source>
</reference>
<evidence type="ECO:0000259" key="1">
    <source>
        <dbReference type="Pfam" id="PF00561"/>
    </source>
</evidence>
<dbReference type="PANTHER" id="PTHR46331:SF2">
    <property type="entry name" value="VALACYCLOVIR HYDROLASE"/>
    <property type="match status" value="1"/>
</dbReference>
<dbReference type="InterPro" id="IPR029058">
    <property type="entry name" value="AB_hydrolase_fold"/>
</dbReference>
<dbReference type="Gene3D" id="3.40.50.1820">
    <property type="entry name" value="alpha/beta hydrolase"/>
    <property type="match status" value="1"/>
</dbReference>
<evidence type="ECO:0000313" key="3">
    <source>
        <dbReference type="Proteomes" id="UP001501410"/>
    </source>
</evidence>
<feature type="domain" description="AB hydrolase-1" evidence="1">
    <location>
        <begin position="27"/>
        <end position="165"/>
    </location>
</feature>
<name>A0ABP8N0L4_9BACT</name>
<protein>
    <submittedName>
        <fullName evidence="2">Alpha/beta hydrolase</fullName>
    </submittedName>
</protein>
<dbReference type="InterPro" id="IPR000073">
    <property type="entry name" value="AB_hydrolase_1"/>
</dbReference>
<dbReference type="Pfam" id="PF00561">
    <property type="entry name" value="Abhydrolase_1"/>
    <property type="match status" value="1"/>
</dbReference>
<comment type="caution">
    <text evidence="2">The sequence shown here is derived from an EMBL/GenBank/DDBJ whole genome shotgun (WGS) entry which is preliminary data.</text>
</comment>
<dbReference type="EMBL" id="BAABEZ010000024">
    <property type="protein sequence ID" value="GAA4458117.1"/>
    <property type="molecule type" value="Genomic_DNA"/>
</dbReference>
<dbReference type="Proteomes" id="UP001501410">
    <property type="component" value="Unassembled WGS sequence"/>
</dbReference>
<dbReference type="SUPFAM" id="SSF53474">
    <property type="entry name" value="alpha/beta-Hydrolases"/>
    <property type="match status" value="1"/>
</dbReference>
<accession>A0ABP8N0L4</accession>
<proteinExistence type="predicted"/>
<keyword evidence="3" id="KW-1185">Reference proteome</keyword>
<dbReference type="PANTHER" id="PTHR46331">
    <property type="entry name" value="VALACYCLOVIR HYDROLASE"/>
    <property type="match status" value="1"/>
</dbReference>
<evidence type="ECO:0000313" key="2">
    <source>
        <dbReference type="EMBL" id="GAA4458117.1"/>
    </source>
</evidence>
<dbReference type="GO" id="GO:0016787">
    <property type="term" value="F:hydrolase activity"/>
    <property type="evidence" value="ECO:0007669"/>
    <property type="project" value="UniProtKB-KW"/>
</dbReference>
<gene>
    <name evidence="2" type="ORF">GCM10023092_25940</name>
</gene>
<keyword evidence="2" id="KW-0378">Hydrolase</keyword>
<organism evidence="2 3">
    <name type="scientific">Rurimicrobium arvi</name>
    <dbReference type="NCBI Taxonomy" id="2049916"/>
    <lineage>
        <taxon>Bacteria</taxon>
        <taxon>Pseudomonadati</taxon>
        <taxon>Bacteroidota</taxon>
        <taxon>Chitinophagia</taxon>
        <taxon>Chitinophagales</taxon>
        <taxon>Chitinophagaceae</taxon>
        <taxon>Rurimicrobium</taxon>
    </lineage>
</organism>
<sequence length="259" mass="28572">MTTTTQKGYAAVNGINMYYEIYGAGEPLVLVHGGGSTIETSFERVIPAFARNRQVIALELQAHGRTSDRNADSSFEQDADDVTALLLQLAIGKADFLGFSNGATTVLQIAIRHPDIVRKMILGSPLTKRNGIPSWFWDFMQQATLEQVPELLKAGYLKVAPDPAGLQVMHDRDARRMVHFRDIPDELIGAIKKPTLIIVADKDIITPEHALELHRRIEGSELAILPGIHGTYIGEVTTVGADFDESDIAVPLMERFLNR</sequence>